<feature type="signal peptide" evidence="8">
    <location>
        <begin position="1"/>
        <end position="30"/>
    </location>
</feature>
<protein>
    <submittedName>
        <fullName evidence="9">Cytochrome P450</fullName>
    </submittedName>
</protein>
<reference evidence="9" key="1">
    <citation type="submission" date="2023-06" db="EMBL/GenBank/DDBJ databases">
        <title>Genome-scale phylogeny and comparative genomics of the fungal order Sordariales.</title>
        <authorList>
            <consortium name="Lawrence Berkeley National Laboratory"/>
            <person name="Hensen N."/>
            <person name="Bonometti L."/>
            <person name="Westerberg I."/>
            <person name="Brannstrom I.O."/>
            <person name="Guillou S."/>
            <person name="Cros-Aarteil S."/>
            <person name="Calhoun S."/>
            <person name="Haridas S."/>
            <person name="Kuo A."/>
            <person name="Mondo S."/>
            <person name="Pangilinan J."/>
            <person name="Riley R."/>
            <person name="Labutti K."/>
            <person name="Andreopoulos B."/>
            <person name="Lipzen A."/>
            <person name="Chen C."/>
            <person name="Yanf M."/>
            <person name="Daum C."/>
            <person name="Ng V."/>
            <person name="Clum A."/>
            <person name="Steindorff A."/>
            <person name="Ohm R."/>
            <person name="Martin F."/>
            <person name="Silar P."/>
            <person name="Natvig D."/>
            <person name="Lalanne C."/>
            <person name="Gautier V."/>
            <person name="Ament-Velasquez S.L."/>
            <person name="Kruys A."/>
            <person name="Hutchinson M.I."/>
            <person name="Powell A.J."/>
            <person name="Barry K."/>
            <person name="Miller A.N."/>
            <person name="Grigoriev I.V."/>
            <person name="Debuchy R."/>
            <person name="Gladieux P."/>
            <person name="Thoren M.H."/>
            <person name="Johannesson H."/>
        </authorList>
    </citation>
    <scope>NUCLEOTIDE SEQUENCE</scope>
    <source>
        <strain evidence="9">SMH4607-1</strain>
    </source>
</reference>
<dbReference type="GO" id="GO:0016705">
    <property type="term" value="F:oxidoreductase activity, acting on paired donors, with incorporation or reduction of molecular oxygen"/>
    <property type="evidence" value="ECO:0007669"/>
    <property type="project" value="InterPro"/>
</dbReference>
<keyword evidence="10" id="KW-1185">Reference proteome</keyword>
<keyword evidence="3 7" id="KW-0349">Heme</keyword>
<dbReference type="InterPro" id="IPR001128">
    <property type="entry name" value="Cyt_P450"/>
</dbReference>
<dbReference type="InterPro" id="IPR002403">
    <property type="entry name" value="Cyt_P450_E_grp-IV"/>
</dbReference>
<evidence type="ECO:0000313" key="10">
    <source>
        <dbReference type="Proteomes" id="UP001172102"/>
    </source>
</evidence>
<dbReference type="PANTHER" id="PTHR24304">
    <property type="entry name" value="CYTOCHROME P450 FAMILY 7"/>
    <property type="match status" value="1"/>
</dbReference>
<gene>
    <name evidence="9" type="ORF">B0H67DRAFT_604561</name>
</gene>
<evidence type="ECO:0000256" key="4">
    <source>
        <dbReference type="ARBA" id="ARBA00022723"/>
    </source>
</evidence>
<organism evidence="9 10">
    <name type="scientific">Lasiosphaeris hirsuta</name>
    <dbReference type="NCBI Taxonomy" id="260670"/>
    <lineage>
        <taxon>Eukaryota</taxon>
        <taxon>Fungi</taxon>
        <taxon>Dikarya</taxon>
        <taxon>Ascomycota</taxon>
        <taxon>Pezizomycotina</taxon>
        <taxon>Sordariomycetes</taxon>
        <taxon>Sordariomycetidae</taxon>
        <taxon>Sordariales</taxon>
        <taxon>Lasiosphaeriaceae</taxon>
        <taxon>Lasiosphaeris</taxon>
    </lineage>
</organism>
<dbReference type="GO" id="GO:0008395">
    <property type="term" value="F:steroid hydroxylase activity"/>
    <property type="evidence" value="ECO:0007669"/>
    <property type="project" value="TreeGrafter"/>
</dbReference>
<dbReference type="SUPFAM" id="SSF48264">
    <property type="entry name" value="Cytochrome P450"/>
    <property type="match status" value="1"/>
</dbReference>
<keyword evidence="5 7" id="KW-0408">Iron</keyword>
<dbReference type="PANTHER" id="PTHR24304:SF2">
    <property type="entry name" value="24-HYDROXYCHOLESTEROL 7-ALPHA-HYDROXYLASE"/>
    <property type="match status" value="1"/>
</dbReference>
<dbReference type="InterPro" id="IPR036396">
    <property type="entry name" value="Cyt_P450_sf"/>
</dbReference>
<keyword evidence="8" id="KW-0732">Signal</keyword>
<feature type="binding site" description="axial binding residue" evidence="7">
    <location>
        <position position="440"/>
    </location>
    <ligand>
        <name>heme</name>
        <dbReference type="ChEBI" id="CHEBI:30413"/>
    </ligand>
    <ligandPart>
        <name>Fe</name>
        <dbReference type="ChEBI" id="CHEBI:18248"/>
    </ligandPart>
</feature>
<keyword evidence="6" id="KW-0560">Oxidoreductase</keyword>
<comment type="cofactor">
    <cofactor evidence="1 7">
        <name>heme</name>
        <dbReference type="ChEBI" id="CHEBI:30413"/>
    </cofactor>
</comment>
<evidence type="ECO:0000256" key="6">
    <source>
        <dbReference type="ARBA" id="ARBA00023033"/>
    </source>
</evidence>
<dbReference type="Gene3D" id="1.10.630.10">
    <property type="entry name" value="Cytochrome P450"/>
    <property type="match status" value="1"/>
</dbReference>
<evidence type="ECO:0000313" key="9">
    <source>
        <dbReference type="EMBL" id="KAK0702256.1"/>
    </source>
</evidence>
<comment type="similarity">
    <text evidence="2">Belongs to the cytochrome P450 family.</text>
</comment>
<dbReference type="InterPro" id="IPR050529">
    <property type="entry name" value="CYP450_sterol_14alpha_dmase"/>
</dbReference>
<evidence type="ECO:0000256" key="2">
    <source>
        <dbReference type="ARBA" id="ARBA00010617"/>
    </source>
</evidence>
<dbReference type="Pfam" id="PF00067">
    <property type="entry name" value="p450"/>
    <property type="match status" value="1"/>
</dbReference>
<keyword evidence="4 7" id="KW-0479">Metal-binding</keyword>
<evidence type="ECO:0000256" key="1">
    <source>
        <dbReference type="ARBA" id="ARBA00001971"/>
    </source>
</evidence>
<proteinExistence type="inferred from homology"/>
<feature type="chain" id="PRO_5041341322" evidence="8">
    <location>
        <begin position="31"/>
        <end position="481"/>
    </location>
</feature>
<dbReference type="PRINTS" id="PR00465">
    <property type="entry name" value="EP450IV"/>
</dbReference>
<dbReference type="GO" id="GO:0020037">
    <property type="term" value="F:heme binding"/>
    <property type="evidence" value="ECO:0007669"/>
    <property type="project" value="InterPro"/>
</dbReference>
<comment type="caution">
    <text evidence="9">The sequence shown here is derived from an EMBL/GenBank/DDBJ whole genome shotgun (WGS) entry which is preliminary data.</text>
</comment>
<dbReference type="EMBL" id="JAUKUA010000009">
    <property type="protein sequence ID" value="KAK0702256.1"/>
    <property type="molecule type" value="Genomic_DNA"/>
</dbReference>
<keyword evidence="6" id="KW-0503">Monooxygenase</keyword>
<evidence type="ECO:0000256" key="8">
    <source>
        <dbReference type="SAM" id="SignalP"/>
    </source>
</evidence>
<evidence type="ECO:0000256" key="3">
    <source>
        <dbReference type="ARBA" id="ARBA00022617"/>
    </source>
</evidence>
<accession>A0AA39ZRB4</accession>
<evidence type="ECO:0000256" key="5">
    <source>
        <dbReference type="ARBA" id="ARBA00023004"/>
    </source>
</evidence>
<sequence length="481" mass="54396">MEFALSRSDIIGPLLLVLLALFLAVPVLRGRRKEPPSLSDTIPFVSNTYQYLTNMSYFMTRAKKALKQSNIVMFRLGPKKVYLLQGVQNIQSLFRPTSDLESEGFMIMLFKNLWNMAPEDIARFAADTSGRYMTRTHFSNRMADKYSDLFSAHLARQPSAMAESAVVSLVGPHIFELNPSFIQNFWSFDEIVLYLITGPSRWIKQLPWKLRDRFHAAVGRYLDAAWANFDWNSPAAESDWEEHFGSRFSREVAKWFSDSGLSRQSARGFIMLIMSRCSLNSNTIPITTWALYEPVKDPEIFKDVRAEVLQAYEFDPLTRKATIDAQKLISLPLIQSVFAETLRLHLSINLTREVNNPIVIEGYRIGKGAMLQALTQIAHYDEETWAADGHAASDFWAGRHLRYVRQPSNEPGKEANLVPEFSVAGKPGSFVPFGDGTGICPGRAFAKQEVLLTLAMIVARFDVKFVDWTKLDGSPSDRPGA</sequence>
<name>A0AA39ZRB4_9PEZI</name>
<evidence type="ECO:0000256" key="7">
    <source>
        <dbReference type="PIRSR" id="PIRSR602403-1"/>
    </source>
</evidence>
<dbReference type="Proteomes" id="UP001172102">
    <property type="component" value="Unassembled WGS sequence"/>
</dbReference>
<dbReference type="AlphaFoldDB" id="A0AA39ZRB4"/>
<dbReference type="GO" id="GO:0005506">
    <property type="term" value="F:iron ion binding"/>
    <property type="evidence" value="ECO:0007669"/>
    <property type="project" value="InterPro"/>
</dbReference>